<keyword evidence="3 8" id="KW-0472">Membrane</keyword>
<evidence type="ECO:0000256" key="9">
    <source>
        <dbReference type="SAM" id="SignalP"/>
    </source>
</evidence>
<dbReference type="GO" id="GO:0009279">
    <property type="term" value="C:cell outer membrane"/>
    <property type="evidence" value="ECO:0007669"/>
    <property type="project" value="UniProtKB-SubCell"/>
</dbReference>
<dbReference type="SUPFAM" id="SSF103088">
    <property type="entry name" value="OmpA-like"/>
    <property type="match status" value="1"/>
</dbReference>
<dbReference type="PROSITE" id="PS51123">
    <property type="entry name" value="OMPA_2"/>
    <property type="match status" value="1"/>
</dbReference>
<dbReference type="GO" id="GO:0051301">
    <property type="term" value="P:cell division"/>
    <property type="evidence" value="ECO:0007669"/>
    <property type="project" value="UniProtKB-UniRule"/>
</dbReference>
<keyword evidence="12" id="KW-1185">Reference proteome</keyword>
<dbReference type="NCBIfam" id="TIGR02802">
    <property type="entry name" value="Pal_lipo"/>
    <property type="match status" value="1"/>
</dbReference>
<dbReference type="CDD" id="cd07185">
    <property type="entry name" value="OmpA_C-like"/>
    <property type="match status" value="1"/>
</dbReference>
<evidence type="ECO:0000259" key="10">
    <source>
        <dbReference type="PROSITE" id="PS51123"/>
    </source>
</evidence>
<organism evidence="11 12">
    <name type="scientific">Plasticicumulans lactativorans</name>
    <dbReference type="NCBI Taxonomy" id="1133106"/>
    <lineage>
        <taxon>Bacteria</taxon>
        <taxon>Pseudomonadati</taxon>
        <taxon>Pseudomonadota</taxon>
        <taxon>Gammaproteobacteria</taxon>
        <taxon>Candidatus Competibacteraceae</taxon>
        <taxon>Plasticicumulans</taxon>
    </lineage>
</organism>
<evidence type="ECO:0000256" key="7">
    <source>
        <dbReference type="ARBA" id="ARBA00023306"/>
    </source>
</evidence>
<proteinExistence type="inferred from homology"/>
<gene>
    <name evidence="8" type="primary">pal</name>
    <name evidence="11" type="ORF">EV699_10667</name>
</gene>
<feature type="chain" id="PRO_5020489096" description="Peptidoglycan-associated lipoprotein" evidence="9">
    <location>
        <begin position="28"/>
        <end position="183"/>
    </location>
</feature>
<evidence type="ECO:0000256" key="1">
    <source>
        <dbReference type="ARBA" id="ARBA00022618"/>
    </source>
</evidence>
<dbReference type="Gene3D" id="3.30.1330.60">
    <property type="entry name" value="OmpA-like domain"/>
    <property type="match status" value="1"/>
</dbReference>
<dbReference type="RefSeq" id="WP_132540118.1">
    <property type="nucleotide sequence ID" value="NZ_SLWY01000006.1"/>
</dbReference>
<dbReference type="InterPro" id="IPR039001">
    <property type="entry name" value="Pal"/>
</dbReference>
<keyword evidence="1 8" id="KW-0132">Cell division</keyword>
<evidence type="ECO:0000313" key="12">
    <source>
        <dbReference type="Proteomes" id="UP000295765"/>
    </source>
</evidence>
<comment type="similarity">
    <text evidence="8">Belongs to the Pal lipoprotein family.</text>
</comment>
<sequence length="183" mass="18519">MNTLLKSLLIASSLALFAGCSSSGGTAGDGSADGAAGASTYGAGRGSAFGGGAGGTGAGGAAGPAGGYVGGPGASEAQRVVYFDFDSSDIRADSRPVIEAHAQYLVQNPGAAVVLEGHTDERGSREYNIALGERRSTAVRRVMETLGVKSQQMRNVSYGKERPAVAGHDEAAYSQNRRVEIAY</sequence>
<dbReference type="PRINTS" id="PR01021">
    <property type="entry name" value="OMPADOMAIN"/>
</dbReference>
<reference evidence="11 12" key="1">
    <citation type="submission" date="2019-03" db="EMBL/GenBank/DDBJ databases">
        <title>Genomic Encyclopedia of Type Strains, Phase IV (KMG-IV): sequencing the most valuable type-strain genomes for metagenomic binning, comparative biology and taxonomic classification.</title>
        <authorList>
            <person name="Goeker M."/>
        </authorList>
    </citation>
    <scope>NUCLEOTIDE SEQUENCE [LARGE SCALE GENOMIC DNA]</scope>
    <source>
        <strain evidence="11 12">DSM 25287</strain>
    </source>
</reference>
<dbReference type="OrthoDB" id="9809164at2"/>
<comment type="caution">
    <text evidence="11">The sequence shown here is derived from an EMBL/GenBank/DDBJ whole genome shotgun (WGS) entry which is preliminary data.</text>
</comment>
<dbReference type="InterPro" id="IPR014169">
    <property type="entry name" value="Pal_lipo_C"/>
</dbReference>
<dbReference type="Pfam" id="PF00691">
    <property type="entry name" value="OmpA"/>
    <property type="match status" value="1"/>
</dbReference>
<evidence type="ECO:0000256" key="3">
    <source>
        <dbReference type="ARBA" id="ARBA00023136"/>
    </source>
</evidence>
<keyword evidence="5 8" id="KW-0998">Cell outer membrane</keyword>
<keyword evidence="7 8" id="KW-0131">Cell cycle</keyword>
<evidence type="ECO:0000313" key="11">
    <source>
        <dbReference type="EMBL" id="TCO81973.1"/>
    </source>
</evidence>
<dbReference type="InterPro" id="IPR036737">
    <property type="entry name" value="OmpA-like_sf"/>
</dbReference>
<feature type="signal peptide" evidence="9">
    <location>
        <begin position="1"/>
        <end position="27"/>
    </location>
</feature>
<dbReference type="HAMAP" id="MF_02204">
    <property type="entry name" value="Pal"/>
    <property type="match status" value="1"/>
</dbReference>
<evidence type="ECO:0000256" key="6">
    <source>
        <dbReference type="ARBA" id="ARBA00023288"/>
    </source>
</evidence>
<keyword evidence="4 8" id="KW-0564">Palmitate</keyword>
<dbReference type="AlphaFoldDB" id="A0A4R2L9E8"/>
<accession>A0A4R2L9E8</accession>
<evidence type="ECO:0000256" key="4">
    <source>
        <dbReference type="ARBA" id="ARBA00023139"/>
    </source>
</evidence>
<protein>
    <recommendedName>
        <fullName evidence="8">Peptidoglycan-associated lipoprotein</fullName>
        <shortName evidence="8">PAL</shortName>
    </recommendedName>
</protein>
<dbReference type="PROSITE" id="PS51257">
    <property type="entry name" value="PROKAR_LIPOPROTEIN"/>
    <property type="match status" value="1"/>
</dbReference>
<dbReference type="PANTHER" id="PTHR30329:SF21">
    <property type="entry name" value="LIPOPROTEIN YIAD-RELATED"/>
    <property type="match status" value="1"/>
</dbReference>
<comment type="function">
    <text evidence="8">Part of the Tol-Pal system, which plays a role in outer membrane invagination during cell division and is important for maintaining outer membrane integrity.</text>
</comment>
<dbReference type="PANTHER" id="PTHR30329">
    <property type="entry name" value="STATOR ELEMENT OF FLAGELLAR MOTOR COMPLEX"/>
    <property type="match status" value="1"/>
</dbReference>
<dbReference type="InterPro" id="IPR050330">
    <property type="entry name" value="Bact_OuterMem_StrucFunc"/>
</dbReference>
<name>A0A4R2L9E8_9GAMM</name>
<dbReference type="InterPro" id="IPR006664">
    <property type="entry name" value="OMP_bac"/>
</dbReference>
<evidence type="ECO:0000256" key="2">
    <source>
        <dbReference type="ARBA" id="ARBA00022729"/>
    </source>
</evidence>
<comment type="subcellular location">
    <subcellularLocation>
        <location evidence="8">Cell outer membrane</location>
        <topology evidence="8">Lipid-anchor</topology>
    </subcellularLocation>
</comment>
<dbReference type="Proteomes" id="UP000295765">
    <property type="component" value="Unassembled WGS sequence"/>
</dbReference>
<feature type="domain" description="OmpA-like" evidence="10">
    <location>
        <begin position="70"/>
        <end position="183"/>
    </location>
</feature>
<dbReference type="EMBL" id="SLWY01000006">
    <property type="protein sequence ID" value="TCO81973.1"/>
    <property type="molecule type" value="Genomic_DNA"/>
</dbReference>
<dbReference type="InterPro" id="IPR006665">
    <property type="entry name" value="OmpA-like"/>
</dbReference>
<keyword evidence="6 8" id="KW-0449">Lipoprotein</keyword>
<evidence type="ECO:0000256" key="5">
    <source>
        <dbReference type="ARBA" id="ARBA00023237"/>
    </source>
</evidence>
<comment type="subunit">
    <text evidence="8">The Tol-Pal system is composed of five core proteins: the inner membrane proteins TolA, TolQ and TolR, the periplasmic protein TolB and the outer membrane protein Pal. They form a network linking the inner and outer membranes and the peptidoglycan layer.</text>
</comment>
<keyword evidence="2 8" id="KW-0732">Signal</keyword>
<evidence type="ECO:0000256" key="8">
    <source>
        <dbReference type="HAMAP-Rule" id="MF_02204"/>
    </source>
</evidence>